<dbReference type="GeneID" id="109415305"/>
<dbReference type="Proteomes" id="UP000069940">
    <property type="component" value="Unassembled WGS sequence"/>
</dbReference>
<dbReference type="PANTHER" id="PTHR21421">
    <property type="entry name" value="GUSTATORY RECEPTOR"/>
    <property type="match status" value="1"/>
</dbReference>
<keyword evidence="4 8" id="KW-0812">Transmembrane</keyword>
<comment type="subcellular location">
    <subcellularLocation>
        <location evidence="1">Cell membrane</location>
        <topology evidence="1">Multi-pass membrane protein</topology>
    </subcellularLocation>
</comment>
<keyword evidence="3" id="KW-1003">Cell membrane</keyword>
<feature type="transmembrane region" description="Helical" evidence="8">
    <location>
        <begin position="133"/>
        <end position="154"/>
    </location>
</feature>
<evidence type="ECO:0008006" key="11">
    <source>
        <dbReference type="Google" id="ProtNLM"/>
    </source>
</evidence>
<evidence type="ECO:0000256" key="3">
    <source>
        <dbReference type="ARBA" id="ARBA00022475"/>
    </source>
</evidence>
<evidence type="ECO:0000256" key="6">
    <source>
        <dbReference type="ARBA" id="ARBA00023136"/>
    </source>
</evidence>
<evidence type="ECO:0000256" key="7">
    <source>
        <dbReference type="ARBA" id="ARBA00023170"/>
    </source>
</evidence>
<evidence type="ECO:0000256" key="1">
    <source>
        <dbReference type="ARBA" id="ARBA00004651"/>
    </source>
</evidence>
<dbReference type="EnsemblMetazoa" id="AALFPA23_022521.R33427">
    <property type="protein sequence ID" value="AALFPA23_022521.P33427"/>
    <property type="gene ID" value="AALFPA23_022521"/>
</dbReference>
<dbReference type="Pfam" id="PF06151">
    <property type="entry name" value="Trehalose_recp"/>
    <property type="match status" value="1"/>
</dbReference>
<proteinExistence type="inferred from homology"/>
<keyword evidence="7" id="KW-0675">Receptor</keyword>
<accession>A0ABM1ZXF3</accession>
<dbReference type="InterPro" id="IPR009318">
    <property type="entry name" value="Gustatory_rcpt"/>
</dbReference>
<evidence type="ECO:0000256" key="8">
    <source>
        <dbReference type="SAM" id="Phobius"/>
    </source>
</evidence>
<evidence type="ECO:0000256" key="5">
    <source>
        <dbReference type="ARBA" id="ARBA00022989"/>
    </source>
</evidence>
<dbReference type="PANTHER" id="PTHR21421:SF34">
    <property type="entry name" value="GUSTATORY RECEPTOR FOR SUGAR TASTE 61A-RELATED"/>
    <property type="match status" value="1"/>
</dbReference>
<dbReference type="RefSeq" id="XP_062712983.1">
    <property type="nucleotide sequence ID" value="XM_062856999.1"/>
</dbReference>
<reference evidence="10" key="1">
    <citation type="journal article" date="2015" name="Proc. Natl. Acad. Sci. U.S.A.">
        <title>Genome sequence of the Asian Tiger mosquito, Aedes albopictus, reveals insights into its biology, genetics, and evolution.</title>
        <authorList>
            <person name="Chen X.G."/>
            <person name="Jiang X."/>
            <person name="Gu J."/>
            <person name="Xu M."/>
            <person name="Wu Y."/>
            <person name="Deng Y."/>
            <person name="Zhang C."/>
            <person name="Bonizzoni M."/>
            <person name="Dermauw W."/>
            <person name="Vontas J."/>
            <person name="Armbruster P."/>
            <person name="Huang X."/>
            <person name="Yang Y."/>
            <person name="Zhang H."/>
            <person name="He W."/>
            <person name="Peng H."/>
            <person name="Liu Y."/>
            <person name="Wu K."/>
            <person name="Chen J."/>
            <person name="Lirakis M."/>
            <person name="Topalis P."/>
            <person name="Van Leeuwen T."/>
            <person name="Hall A.B."/>
            <person name="Jiang X."/>
            <person name="Thorpe C."/>
            <person name="Mueller R.L."/>
            <person name="Sun C."/>
            <person name="Waterhouse R.M."/>
            <person name="Yan G."/>
            <person name="Tu Z.J."/>
            <person name="Fang X."/>
            <person name="James A.A."/>
        </authorList>
    </citation>
    <scope>NUCLEOTIDE SEQUENCE [LARGE SCALE GENOMIC DNA]</scope>
    <source>
        <strain evidence="10">Foshan</strain>
    </source>
</reference>
<keyword evidence="6 8" id="KW-0472">Membrane</keyword>
<evidence type="ECO:0000313" key="9">
    <source>
        <dbReference type="EnsemblMetazoa" id="AALFPA23_022521.P33427"/>
    </source>
</evidence>
<evidence type="ECO:0000256" key="2">
    <source>
        <dbReference type="ARBA" id="ARBA00005327"/>
    </source>
</evidence>
<comment type="similarity">
    <text evidence="2">Belongs to the insect chemoreceptor superfamily. Gustatory receptor (GR) family. Gr5a subfamily.</text>
</comment>
<organism evidence="9 10">
    <name type="scientific">Aedes albopictus</name>
    <name type="common">Asian tiger mosquito</name>
    <name type="synonym">Stegomyia albopicta</name>
    <dbReference type="NCBI Taxonomy" id="7160"/>
    <lineage>
        <taxon>Eukaryota</taxon>
        <taxon>Metazoa</taxon>
        <taxon>Ecdysozoa</taxon>
        <taxon>Arthropoda</taxon>
        <taxon>Hexapoda</taxon>
        <taxon>Insecta</taxon>
        <taxon>Pterygota</taxon>
        <taxon>Neoptera</taxon>
        <taxon>Endopterygota</taxon>
        <taxon>Diptera</taxon>
        <taxon>Nematocera</taxon>
        <taxon>Culicoidea</taxon>
        <taxon>Culicidae</taxon>
        <taxon>Culicinae</taxon>
        <taxon>Aedini</taxon>
        <taxon>Aedes</taxon>
        <taxon>Stegomyia</taxon>
    </lineage>
</organism>
<protein>
    <recommendedName>
        <fullName evidence="11">Gustatory receptor</fullName>
    </recommendedName>
</protein>
<evidence type="ECO:0000256" key="4">
    <source>
        <dbReference type="ARBA" id="ARBA00022692"/>
    </source>
</evidence>
<reference evidence="9" key="2">
    <citation type="submission" date="2025-05" db="UniProtKB">
        <authorList>
            <consortium name="EnsemblMetazoa"/>
        </authorList>
    </citation>
    <scope>IDENTIFICATION</scope>
    <source>
        <strain evidence="9">Foshan</strain>
    </source>
</reference>
<feature type="transmembrane region" description="Helical" evidence="8">
    <location>
        <begin position="235"/>
        <end position="253"/>
    </location>
</feature>
<feature type="transmembrane region" description="Helical" evidence="8">
    <location>
        <begin position="166"/>
        <end position="188"/>
    </location>
</feature>
<evidence type="ECO:0000313" key="10">
    <source>
        <dbReference type="Proteomes" id="UP000069940"/>
    </source>
</evidence>
<sequence>MYRLNRFPVEHCLASYVHVFSQYRESLRCNWAFSNAVENFAVRNYAYIFNWMPYNVPVLLFVRYVTYSLTMAWTYQDVLIMVISAYVKARYRQFFWRVEAACSGAVLPGKSFWMEIREHYVVISEFLMHVDRMYSPLVVSSCCNNIFLICYLLLHSLKPQPYTISFIYFWYTLCFLIGRALTTLWMAAELNREKGTALRVVQRIASDAWCPELERYYLQLRAEVGALSGGRFFHLTHQTTFTIAAVIFTYELVMIKYSRMTAANVGIPENCSAMAFSQD</sequence>
<keyword evidence="5 8" id="KW-1133">Transmembrane helix</keyword>
<name>A0ABM1ZXF3_AEDAL</name>
<keyword evidence="10" id="KW-1185">Reference proteome</keyword>